<dbReference type="Pfam" id="PF00144">
    <property type="entry name" value="Beta-lactamase"/>
    <property type="match status" value="1"/>
</dbReference>
<dbReference type="PANTHER" id="PTHR43319:SF3">
    <property type="entry name" value="BETA-LACTAMASE-RELATED DOMAIN-CONTAINING PROTEIN"/>
    <property type="match status" value="1"/>
</dbReference>
<accession>A0ABN3XN15</accession>
<proteinExistence type="predicted"/>
<sequence length="419" mass="42667">MAREAVVSGQAAPGWEAVRDAFARGQADDPGAAQLAVHHHGRLVVDLASAGAVSGGAASVDLASGSGGPAGAPPYGTDSVGVLMSVTKGMVAVCAHLLSQRGELDLDAPVARYWPEFAAAGKGATTVADLLTHRAGLPAFTYGTAGIGLPGLLDWGGRVTELAAMRPVWEPGSAFLYHALTYGHLVGEVIRRVAGVSVGAFFAAEVAGPLGLDLWIGLPQEAERRFVPQFSVRPEPTQEQITRFLAGLGLSPADPLSLALRATAAELTAATEGLTTRQGRAAELPGAGGIGNARSLSRLYAAVIGPIDGVRLLSPETVDRARTSRNEHLAPPAPLDGGDGSGRSRFGLGFELPRTGLPMLGGGSFGHAGAGGRLGAARPESGLAVGYVCTAMSWEPAAGPDPRWTGWTEAVMAAASCRG</sequence>
<dbReference type="SUPFAM" id="SSF56601">
    <property type="entry name" value="beta-lactamase/transpeptidase-like"/>
    <property type="match status" value="1"/>
</dbReference>
<dbReference type="InterPro" id="IPR001466">
    <property type="entry name" value="Beta-lactam-related"/>
</dbReference>
<dbReference type="RefSeq" id="WP_344500426.1">
    <property type="nucleotide sequence ID" value="NZ_BAAAUD010000105.1"/>
</dbReference>
<evidence type="ECO:0000313" key="4">
    <source>
        <dbReference type="Proteomes" id="UP001500403"/>
    </source>
</evidence>
<dbReference type="EMBL" id="BAAAUD010000105">
    <property type="protein sequence ID" value="GAA2971796.1"/>
    <property type="molecule type" value="Genomic_DNA"/>
</dbReference>
<evidence type="ECO:0000313" key="3">
    <source>
        <dbReference type="EMBL" id="GAA2971796.1"/>
    </source>
</evidence>
<gene>
    <name evidence="3" type="ORF">GCM10010446_65570</name>
</gene>
<dbReference type="InterPro" id="IPR052907">
    <property type="entry name" value="Beta-lactamase/esterase"/>
</dbReference>
<reference evidence="3 4" key="1">
    <citation type="journal article" date="2019" name="Int. J. Syst. Evol. Microbiol.">
        <title>The Global Catalogue of Microorganisms (GCM) 10K type strain sequencing project: providing services to taxonomists for standard genome sequencing and annotation.</title>
        <authorList>
            <consortium name="The Broad Institute Genomics Platform"/>
            <consortium name="The Broad Institute Genome Sequencing Center for Infectious Disease"/>
            <person name="Wu L."/>
            <person name="Ma J."/>
        </authorList>
    </citation>
    <scope>NUCLEOTIDE SEQUENCE [LARGE SCALE GENOMIC DNA]</scope>
    <source>
        <strain evidence="3 4">JCM 9088</strain>
    </source>
</reference>
<protein>
    <submittedName>
        <fullName evidence="3">Serine hydrolase domain-containing protein</fullName>
    </submittedName>
</protein>
<evidence type="ECO:0000256" key="1">
    <source>
        <dbReference type="SAM" id="MobiDB-lite"/>
    </source>
</evidence>
<dbReference type="Proteomes" id="UP001500403">
    <property type="component" value="Unassembled WGS sequence"/>
</dbReference>
<name>A0ABN3XN15_9ACTN</name>
<keyword evidence="3" id="KW-0378">Hydrolase</keyword>
<organism evidence="3 4">
    <name type="scientific">Streptomyces enissocaesilis</name>
    <dbReference type="NCBI Taxonomy" id="332589"/>
    <lineage>
        <taxon>Bacteria</taxon>
        <taxon>Bacillati</taxon>
        <taxon>Actinomycetota</taxon>
        <taxon>Actinomycetes</taxon>
        <taxon>Kitasatosporales</taxon>
        <taxon>Streptomycetaceae</taxon>
        <taxon>Streptomyces</taxon>
        <taxon>Streptomyces rochei group</taxon>
    </lineage>
</organism>
<feature type="domain" description="Beta-lactamase-related" evidence="2">
    <location>
        <begin position="29"/>
        <end position="401"/>
    </location>
</feature>
<dbReference type="PANTHER" id="PTHR43319">
    <property type="entry name" value="BETA-LACTAMASE-RELATED"/>
    <property type="match status" value="1"/>
</dbReference>
<dbReference type="GO" id="GO:0016787">
    <property type="term" value="F:hydrolase activity"/>
    <property type="evidence" value="ECO:0007669"/>
    <property type="project" value="UniProtKB-KW"/>
</dbReference>
<dbReference type="InterPro" id="IPR012338">
    <property type="entry name" value="Beta-lactam/transpept-like"/>
</dbReference>
<feature type="region of interest" description="Disordered" evidence="1">
    <location>
        <begin position="321"/>
        <end position="342"/>
    </location>
</feature>
<keyword evidence="4" id="KW-1185">Reference proteome</keyword>
<dbReference type="Gene3D" id="3.40.710.10">
    <property type="entry name" value="DD-peptidase/beta-lactamase superfamily"/>
    <property type="match status" value="1"/>
</dbReference>
<comment type="caution">
    <text evidence="3">The sequence shown here is derived from an EMBL/GenBank/DDBJ whole genome shotgun (WGS) entry which is preliminary data.</text>
</comment>
<evidence type="ECO:0000259" key="2">
    <source>
        <dbReference type="Pfam" id="PF00144"/>
    </source>
</evidence>